<keyword evidence="5 9" id="KW-0255">Endonuclease</keyword>
<dbReference type="GO" id="GO:0043571">
    <property type="term" value="P:maintenance of CRISPR repeat elements"/>
    <property type="evidence" value="ECO:0007669"/>
    <property type="project" value="UniProtKB-UniRule"/>
</dbReference>
<comment type="cofactor">
    <cofactor evidence="1 9">
        <name>Mg(2+)</name>
        <dbReference type="ChEBI" id="CHEBI:18420"/>
    </cofactor>
</comment>
<evidence type="ECO:0000256" key="5">
    <source>
        <dbReference type="ARBA" id="ARBA00022759"/>
    </source>
</evidence>
<dbReference type="PANTHER" id="PTHR34405">
    <property type="entry name" value="CRISPR-ASSOCIATED ENDORIBONUCLEASE CAS2"/>
    <property type="match status" value="1"/>
</dbReference>
<evidence type="ECO:0000256" key="3">
    <source>
        <dbReference type="ARBA" id="ARBA00022722"/>
    </source>
</evidence>
<dbReference type="InterPro" id="IPR021127">
    <property type="entry name" value="CRISPR_associated_Cas2"/>
</dbReference>
<keyword evidence="3 9" id="KW-0540">Nuclease</keyword>
<dbReference type="EMBL" id="MHJU01000005">
    <property type="protein sequence ID" value="OGY73986.1"/>
    <property type="molecule type" value="Genomic_DNA"/>
</dbReference>
<evidence type="ECO:0000256" key="9">
    <source>
        <dbReference type="HAMAP-Rule" id="MF_01471"/>
    </source>
</evidence>
<protein>
    <recommendedName>
        <fullName evidence="9">CRISPR-associated endoribonuclease Cas2</fullName>
        <ecNumber evidence="9">3.1.-.-</ecNumber>
    </recommendedName>
</protein>
<dbReference type="Gene3D" id="3.30.70.240">
    <property type="match status" value="1"/>
</dbReference>
<evidence type="ECO:0000256" key="7">
    <source>
        <dbReference type="ARBA" id="ARBA00022842"/>
    </source>
</evidence>
<dbReference type="EC" id="3.1.-.-" evidence="9"/>
<dbReference type="CDD" id="cd09725">
    <property type="entry name" value="Cas2_I_II_III"/>
    <property type="match status" value="1"/>
</dbReference>
<dbReference type="AlphaFoldDB" id="A0A1G2ABV9"/>
<dbReference type="HAMAP" id="MF_01471">
    <property type="entry name" value="Cas2"/>
    <property type="match status" value="1"/>
</dbReference>
<dbReference type="GO" id="GO:0004521">
    <property type="term" value="F:RNA endonuclease activity"/>
    <property type="evidence" value="ECO:0007669"/>
    <property type="project" value="InterPro"/>
</dbReference>
<sequence>MLIVSYDITNDKKRSRFSKFLKKFGNRMQYSVFELRNSQRVLQNIVSEVECKYKQKFELTDSVYIMQLCEGCKKKVRRYGAAAHQEKEVVCLTDL</sequence>
<evidence type="ECO:0000256" key="2">
    <source>
        <dbReference type="ARBA" id="ARBA00009959"/>
    </source>
</evidence>
<organism evidence="10 11">
    <name type="scientific">Candidatus Jacksonbacteria bacterium RIFCSPLOWO2_02_FULL_44_20</name>
    <dbReference type="NCBI Taxonomy" id="1798460"/>
    <lineage>
        <taxon>Bacteria</taxon>
        <taxon>Candidatus Jacksoniibacteriota</taxon>
    </lineage>
</organism>
<name>A0A1G2ABV9_9BACT</name>
<keyword evidence="6 9" id="KW-0378">Hydrolase</keyword>
<evidence type="ECO:0000313" key="11">
    <source>
        <dbReference type="Proteomes" id="UP000178315"/>
    </source>
</evidence>
<evidence type="ECO:0000256" key="4">
    <source>
        <dbReference type="ARBA" id="ARBA00022723"/>
    </source>
</evidence>
<dbReference type="GO" id="GO:0016787">
    <property type="term" value="F:hydrolase activity"/>
    <property type="evidence" value="ECO:0007669"/>
    <property type="project" value="UniProtKB-KW"/>
</dbReference>
<comment type="caution">
    <text evidence="10">The sequence shown here is derived from an EMBL/GenBank/DDBJ whole genome shotgun (WGS) entry which is preliminary data.</text>
</comment>
<comment type="function">
    <text evidence="9">CRISPR (clustered regularly interspaced short palindromic repeat), is an adaptive immune system that provides protection against mobile genetic elements (viruses, transposable elements and conjugative plasmids). CRISPR clusters contain sequences complementary to antecedent mobile elements and target invading nucleic acids. CRISPR clusters are transcribed and processed into CRISPR RNA (crRNA). Functions as a ssRNA-specific endoribonuclease. Involved in the integration of spacer DNA into the CRISPR cassette.</text>
</comment>
<evidence type="ECO:0000256" key="1">
    <source>
        <dbReference type="ARBA" id="ARBA00001946"/>
    </source>
</evidence>
<keyword evidence="7 9" id="KW-0460">Magnesium</keyword>
<evidence type="ECO:0000256" key="6">
    <source>
        <dbReference type="ARBA" id="ARBA00022801"/>
    </source>
</evidence>
<dbReference type="GO" id="GO:0051607">
    <property type="term" value="P:defense response to virus"/>
    <property type="evidence" value="ECO:0007669"/>
    <property type="project" value="UniProtKB-UniRule"/>
</dbReference>
<comment type="similarity">
    <text evidence="2 9">Belongs to the CRISPR-associated endoribonuclease Cas2 protein family.</text>
</comment>
<dbReference type="Pfam" id="PF09827">
    <property type="entry name" value="CRISPR_Cas2"/>
    <property type="match status" value="1"/>
</dbReference>
<dbReference type="NCBIfam" id="TIGR01573">
    <property type="entry name" value="cas2"/>
    <property type="match status" value="1"/>
</dbReference>
<keyword evidence="8 9" id="KW-0051">Antiviral defense</keyword>
<evidence type="ECO:0000256" key="8">
    <source>
        <dbReference type="ARBA" id="ARBA00023118"/>
    </source>
</evidence>
<proteinExistence type="inferred from homology"/>
<accession>A0A1G2ABV9</accession>
<keyword evidence="4 9" id="KW-0479">Metal-binding</keyword>
<gene>
    <name evidence="9" type="primary">cas2</name>
    <name evidence="10" type="ORF">A3H61_02295</name>
</gene>
<dbReference type="InterPro" id="IPR019199">
    <property type="entry name" value="Virulence_VapD/CRISPR_Cas2"/>
</dbReference>
<dbReference type="PANTHER" id="PTHR34405:SF3">
    <property type="entry name" value="CRISPR-ASSOCIATED ENDORIBONUCLEASE CAS2 3"/>
    <property type="match status" value="1"/>
</dbReference>
<dbReference type="SUPFAM" id="SSF143430">
    <property type="entry name" value="TTP0101/SSO1404-like"/>
    <property type="match status" value="1"/>
</dbReference>
<dbReference type="GO" id="GO:0046872">
    <property type="term" value="F:metal ion binding"/>
    <property type="evidence" value="ECO:0007669"/>
    <property type="project" value="UniProtKB-UniRule"/>
</dbReference>
<comment type="subunit">
    <text evidence="9">Homodimer, forms a heterotetramer with a Cas1 homodimer.</text>
</comment>
<evidence type="ECO:0000313" key="10">
    <source>
        <dbReference type="EMBL" id="OGY73986.1"/>
    </source>
</evidence>
<reference evidence="10 11" key="1">
    <citation type="journal article" date="2016" name="Nat. Commun.">
        <title>Thousands of microbial genomes shed light on interconnected biogeochemical processes in an aquifer system.</title>
        <authorList>
            <person name="Anantharaman K."/>
            <person name="Brown C.T."/>
            <person name="Hug L.A."/>
            <person name="Sharon I."/>
            <person name="Castelle C.J."/>
            <person name="Probst A.J."/>
            <person name="Thomas B.C."/>
            <person name="Singh A."/>
            <person name="Wilkins M.J."/>
            <person name="Karaoz U."/>
            <person name="Brodie E.L."/>
            <person name="Williams K.H."/>
            <person name="Hubbard S.S."/>
            <person name="Banfield J.F."/>
        </authorList>
    </citation>
    <scope>NUCLEOTIDE SEQUENCE [LARGE SCALE GENOMIC DNA]</scope>
</reference>
<feature type="binding site" evidence="9">
    <location>
        <position position="7"/>
    </location>
    <ligand>
        <name>Mg(2+)</name>
        <dbReference type="ChEBI" id="CHEBI:18420"/>
        <note>catalytic</note>
    </ligand>
</feature>
<dbReference type="Proteomes" id="UP000178315">
    <property type="component" value="Unassembled WGS sequence"/>
</dbReference>